<dbReference type="KEGG" id="ccho:CCHOA_06600"/>
<proteinExistence type="predicted"/>
<feature type="compositionally biased region" description="Pro residues" evidence="1">
    <location>
        <begin position="71"/>
        <end position="81"/>
    </location>
</feature>
<feature type="compositionally biased region" description="Basic and acidic residues" evidence="1">
    <location>
        <begin position="178"/>
        <end position="196"/>
    </location>
</feature>
<feature type="chain" id="PRO_5017943483" description="Trypsin" evidence="2">
    <location>
        <begin position="25"/>
        <end position="664"/>
    </location>
</feature>
<feature type="signal peptide" evidence="2">
    <location>
        <begin position="1"/>
        <end position="24"/>
    </location>
</feature>
<dbReference type="PROSITE" id="PS51257">
    <property type="entry name" value="PROKAR_LIPOPROTEIN"/>
    <property type="match status" value="1"/>
</dbReference>
<keyword evidence="2" id="KW-0732">Signal</keyword>
<evidence type="ECO:0000313" key="4">
    <source>
        <dbReference type="Proteomes" id="UP000269019"/>
    </source>
</evidence>
<dbReference type="EMBL" id="CP033896">
    <property type="protein sequence ID" value="AZA13719.1"/>
    <property type="molecule type" value="Genomic_DNA"/>
</dbReference>
<dbReference type="Proteomes" id="UP000269019">
    <property type="component" value="Chromosome"/>
</dbReference>
<feature type="region of interest" description="Disordered" evidence="1">
    <location>
        <begin position="23"/>
        <end position="223"/>
    </location>
</feature>
<feature type="compositionally biased region" description="Basic and acidic residues" evidence="1">
    <location>
        <begin position="137"/>
        <end position="169"/>
    </location>
</feature>
<dbReference type="InterPro" id="IPR009003">
    <property type="entry name" value="Peptidase_S1_PA"/>
</dbReference>
<dbReference type="Gene3D" id="2.40.10.10">
    <property type="entry name" value="Trypsin-like serine proteases"/>
    <property type="match status" value="2"/>
</dbReference>
<evidence type="ECO:0000313" key="3">
    <source>
        <dbReference type="EMBL" id="AZA13719.1"/>
    </source>
</evidence>
<protein>
    <recommendedName>
        <fullName evidence="5">Trypsin</fullName>
    </recommendedName>
</protein>
<evidence type="ECO:0000256" key="2">
    <source>
        <dbReference type="SAM" id="SignalP"/>
    </source>
</evidence>
<sequence precursor="true">MVHRRAVLPAVITSLALVVTGCSASSTSDPTVKIPESSAGSVAPEAPVDVSPSSPVDPELQPEPSKSEQPQPEPAPAPEPSPEVSKPEIETPDDSTPVFPDTGEPATPIEPSNPDTPVDPDFGKPPVVIPPTGNPDPKPESKPEPKPEPKPDPKPEPKPDPKPEPKPEPTSDPQPSEESPKPQPKPEPETSPKPEPTEGNDSALPSWRIQGPLDTVPDRSLGRPRAIHQGDVLLMKNPDAKPGQPQYLGCTVGFVDKRYHTLLTASSCGENGTEVVDEYGRPIGVMSRIYNNDEARKNPWEAGSDEDLRRLATDIAEIRLYSDVRLGNNHYSGNTLAEVDPATWKGKEVCFKAAQTESESCGTVTYASNHYSGTMIFGVDANTSGVVTGAGVYLPGSGLVGVAARLGEWEGKTIAVFVRIPTTDNEPEVDDTAAPLPDDPQRLEVPELPTWDYAAALTTIPDRSEGKPLPLSQGEFVYIKHATPAEDGTMWSQCTVAFADKTRGVAVTAAHCGESGSVVYDTALHPLGVLQRLYSNDEPKDNHWEHGSAGDWLRMATDLAVIRPYADVVVGANPFSGDTHAGITPDELVGKQACVYGSTTQEVRCGTIVYRGKYYADQIFGVNVEAAPGDSGGPVWIPGDGVVGSIHAGSSQFGENLTLFTRLP</sequence>
<dbReference type="AlphaFoldDB" id="A0A3G6J769"/>
<accession>A0A3G6J769</accession>
<name>A0A3G6J769_9CORY</name>
<keyword evidence="4" id="KW-1185">Reference proteome</keyword>
<evidence type="ECO:0008006" key="5">
    <source>
        <dbReference type="Google" id="ProtNLM"/>
    </source>
</evidence>
<feature type="compositionally biased region" description="Pro residues" evidence="1">
    <location>
        <begin position="127"/>
        <end position="136"/>
    </location>
</feature>
<reference evidence="3 4" key="1">
    <citation type="submission" date="2018-11" db="EMBL/GenBank/DDBJ databases">
        <authorList>
            <person name="Kleinhagauer T."/>
            <person name="Glaeser S.P."/>
            <person name="Spergser J."/>
            <person name="Ruckert C."/>
            <person name="Kaempfer P."/>
            <person name="Busse H.-J."/>
        </authorList>
    </citation>
    <scope>NUCLEOTIDE SEQUENCE [LARGE SCALE GENOMIC DNA]</scope>
    <source>
        <strain evidence="3 4">200CH</strain>
    </source>
</reference>
<dbReference type="SUPFAM" id="SSF50494">
    <property type="entry name" value="Trypsin-like serine proteases"/>
    <property type="match status" value="2"/>
</dbReference>
<dbReference type="InterPro" id="IPR043504">
    <property type="entry name" value="Peptidase_S1_PA_chymotrypsin"/>
</dbReference>
<gene>
    <name evidence="3" type="ORF">CCHOA_06600</name>
</gene>
<organism evidence="3 4">
    <name type="scientific">Corynebacterium choanae</name>
    <dbReference type="NCBI Taxonomy" id="1862358"/>
    <lineage>
        <taxon>Bacteria</taxon>
        <taxon>Bacillati</taxon>
        <taxon>Actinomycetota</taxon>
        <taxon>Actinomycetes</taxon>
        <taxon>Mycobacteriales</taxon>
        <taxon>Corynebacteriaceae</taxon>
        <taxon>Corynebacterium</taxon>
    </lineage>
</organism>
<evidence type="ECO:0000256" key="1">
    <source>
        <dbReference type="SAM" id="MobiDB-lite"/>
    </source>
</evidence>
<feature type="compositionally biased region" description="Low complexity" evidence="1">
    <location>
        <begin position="41"/>
        <end position="70"/>
    </location>
</feature>